<dbReference type="InterPro" id="IPR015797">
    <property type="entry name" value="NUDIX_hydrolase-like_dom_sf"/>
</dbReference>
<keyword evidence="2 5" id="KW-0507">mRNA processing</keyword>
<protein>
    <recommendedName>
        <fullName evidence="5">Cleavage and polyadenylation specificity factor subunit 5</fullName>
    </recommendedName>
</protein>
<dbReference type="Gene3D" id="3.90.79.10">
    <property type="entry name" value="Nucleoside Triphosphate Pyrophosphohydrolase"/>
    <property type="match status" value="1"/>
</dbReference>
<dbReference type="VEuPathDB" id="AmoebaDB:EHI7A_077420"/>
<dbReference type="GO" id="GO:0005849">
    <property type="term" value="C:mRNA cleavage factor complex"/>
    <property type="evidence" value="ECO:0007669"/>
    <property type="project" value="UniProtKB-UniRule"/>
</dbReference>
<evidence type="ECO:0000256" key="6">
    <source>
        <dbReference type="SAM" id="MobiDB-lite"/>
    </source>
</evidence>
<keyword evidence="4 5" id="KW-0539">Nucleus</keyword>
<evidence type="ECO:0000256" key="1">
    <source>
        <dbReference type="ARBA" id="ARBA00009710"/>
    </source>
</evidence>
<comment type="similarity">
    <text evidence="1 5">Belongs to the Nudix hydrolase family. CPSF5 subfamily.</text>
</comment>
<feature type="region of interest" description="Disordered" evidence="6">
    <location>
        <begin position="1"/>
        <end position="51"/>
    </location>
</feature>
<dbReference type="AlphaFoldDB" id="A0A5K1UTU4"/>
<proteinExistence type="inferred from homology"/>
<reference evidence="7 8" key="1">
    <citation type="submission" date="2016-05" db="EMBL/GenBank/DDBJ databases">
        <title>First whole genome sequencing of Entamoeba histolytica HM1:IMSS-clone-6.</title>
        <authorList>
            <person name="Mukherjee Avik.K."/>
            <person name="Izumyama S."/>
            <person name="Nakada-Tsukui K."/>
            <person name="Nozaki T."/>
        </authorList>
    </citation>
    <scope>NUCLEOTIDE SEQUENCE [LARGE SCALE GENOMIC DNA]</scope>
    <source>
        <strain evidence="7 8">HM1:IMSS clone 6</strain>
    </source>
</reference>
<dbReference type="GO" id="GO:0003729">
    <property type="term" value="F:mRNA binding"/>
    <property type="evidence" value="ECO:0007669"/>
    <property type="project" value="UniProtKB-UniRule"/>
</dbReference>
<gene>
    <name evidence="7" type="ORF">CL6EHI_077110</name>
</gene>
<evidence type="ECO:0000256" key="2">
    <source>
        <dbReference type="ARBA" id="ARBA00022664"/>
    </source>
</evidence>
<dbReference type="VEuPathDB" id="AmoebaDB:EHI_077110"/>
<evidence type="ECO:0000256" key="3">
    <source>
        <dbReference type="ARBA" id="ARBA00022884"/>
    </source>
</evidence>
<dbReference type="OMA" id="MPEWIVH"/>
<dbReference type="VEuPathDB" id="AmoebaDB:EHI8A_114170"/>
<dbReference type="VEuPathDB" id="AmoebaDB:EHI5A_011670"/>
<accession>A0A5K1UTU4</accession>
<comment type="caution">
    <text evidence="7">The sequence shown here is derived from an EMBL/GenBank/DDBJ whole genome shotgun (WGS) entry which is preliminary data.</text>
</comment>
<dbReference type="Proteomes" id="UP000078387">
    <property type="component" value="Unassembled WGS sequence"/>
</dbReference>
<evidence type="ECO:0000313" key="8">
    <source>
        <dbReference type="Proteomes" id="UP000078387"/>
    </source>
</evidence>
<dbReference type="EMBL" id="BDEQ01000001">
    <property type="protein sequence ID" value="GAT95600.1"/>
    <property type="molecule type" value="Genomic_DNA"/>
</dbReference>
<keyword evidence="3 5" id="KW-0694">RNA-binding</keyword>
<sequence length="255" mass="30466">MEEQEKRTTEPMQEEEEIKKEEAIEKRTTESMQEEEIKKKEEELKKKERNEHRNYPPLLKIYPIENYQIDKKEKLDKLKHQTFGYQMDQLKISVEKNHVPRTSVYGVILVHKNNFPHLLVLQSNLSMDLKDEIHLVGGRLKIGEDDPVEGLKRKLRKKMSMEYITHYEIGELLGTFYRIEYDKNLYPYIPVHVSQVKEIINIYMIHLVEKCDFKIFDTDKLSSIPLFALHNNFEKYNITLCSIPTLVSRYLMIYG</sequence>
<dbReference type="VEuPathDB" id="AmoebaDB:KM1_014320"/>
<dbReference type="CDD" id="cd18871">
    <property type="entry name" value="NUDIX_Cfim25_Nudt21"/>
    <property type="match status" value="1"/>
</dbReference>
<evidence type="ECO:0000313" key="7">
    <source>
        <dbReference type="EMBL" id="GAT95600.1"/>
    </source>
</evidence>
<dbReference type="PIRSF" id="PIRSF017888">
    <property type="entry name" value="CPSF-25"/>
    <property type="match status" value="1"/>
</dbReference>
<dbReference type="GO" id="GO:0031124">
    <property type="term" value="P:mRNA 3'-end processing"/>
    <property type="evidence" value="ECO:0007669"/>
    <property type="project" value="InterPro"/>
</dbReference>
<dbReference type="FunFam" id="3.90.79.10:FF:000119">
    <property type="entry name" value="Pre-mRNA cleavage factor I 25 kDa subunit, putative"/>
    <property type="match status" value="1"/>
</dbReference>
<feature type="compositionally biased region" description="Basic and acidic residues" evidence="6">
    <location>
        <begin position="17"/>
        <end position="51"/>
    </location>
</feature>
<dbReference type="GO" id="GO:0005737">
    <property type="term" value="C:cytoplasm"/>
    <property type="evidence" value="ECO:0007669"/>
    <property type="project" value="UniProtKB-SubCell"/>
</dbReference>
<dbReference type="SMR" id="A0A5K1UTU4"/>
<comment type="subcellular location">
    <subcellularLocation>
        <location evidence="5">Nucleus</location>
    </subcellularLocation>
    <subcellularLocation>
        <location evidence="5">Cytoplasm</location>
    </subcellularLocation>
</comment>
<dbReference type="Pfam" id="PF13869">
    <property type="entry name" value="NUDIX_2"/>
    <property type="match status" value="1"/>
</dbReference>
<dbReference type="SUPFAM" id="SSF55811">
    <property type="entry name" value="Nudix"/>
    <property type="match status" value="1"/>
</dbReference>
<evidence type="ECO:0000256" key="5">
    <source>
        <dbReference type="PIRNR" id="PIRNR017888"/>
    </source>
</evidence>
<evidence type="ECO:0000256" key="4">
    <source>
        <dbReference type="ARBA" id="ARBA00023242"/>
    </source>
</evidence>
<dbReference type="InterPro" id="IPR016706">
    <property type="entry name" value="Cleav_polyA_spec_factor_su5"/>
</dbReference>
<name>A0A5K1UTU4_ENTHI</name>
<organism evidence="7 8">
    <name type="scientific">Entamoeba histolytica</name>
    <dbReference type="NCBI Taxonomy" id="5759"/>
    <lineage>
        <taxon>Eukaryota</taxon>
        <taxon>Amoebozoa</taxon>
        <taxon>Evosea</taxon>
        <taxon>Archamoebae</taxon>
        <taxon>Mastigamoebida</taxon>
        <taxon>Entamoebidae</taxon>
        <taxon>Entamoeba</taxon>
    </lineage>
</organism>
<comment type="function">
    <text evidence="5">Component of the cleavage factor Im (CFIm) complex that functions as an activator of the pre-mRNA 3'-end cleavage and polyadenylation processing required for the maturation of pre-mRNA into functional mRNAs. CFIm contributes to the recruitment of multiprotein complexes on specific sequences on the pre-mRNA 3'-end, so called cleavage and polyadenylation signals (pA signals). Most pre-mRNAs contain multiple pA signals, resulting in alternative cleavage and polyadenylation (APA) producing mRNAs with variable 3'-end formation. The CFIm complex acts as a key regulator of cleavage and polyadenylation site choice during APA through its binding to 5'-UGUA-3' elements localized in the 3'-untranslated region (UTR) for a huge number of pre-mRNAs.</text>
</comment>
<keyword evidence="5" id="KW-0963">Cytoplasm</keyword>
<dbReference type="PANTHER" id="PTHR13047">
    <property type="entry name" value="PRE-MRNA CLEAVAGE FACTOR IM, 25KD SUBUNIT"/>
    <property type="match status" value="1"/>
</dbReference>
<comment type="subunit">
    <text evidence="5">Homodimer (via N- and C-terminus); binds RNA as homodimer. Component of the cleavage factor Im (CFIm) complex.</text>
</comment>